<dbReference type="AlphaFoldDB" id="A0A921FKJ2"/>
<feature type="transmembrane region" description="Helical" evidence="1">
    <location>
        <begin position="120"/>
        <end position="138"/>
    </location>
</feature>
<feature type="transmembrane region" description="Helical" evidence="1">
    <location>
        <begin position="25"/>
        <end position="53"/>
    </location>
</feature>
<keyword evidence="1" id="KW-0472">Membrane</keyword>
<dbReference type="Proteomes" id="UP000703315">
    <property type="component" value="Unassembled WGS sequence"/>
</dbReference>
<organism evidence="2 3">
    <name type="scientific">Enteractinococcus helveticum</name>
    <dbReference type="NCBI Taxonomy" id="1837282"/>
    <lineage>
        <taxon>Bacteria</taxon>
        <taxon>Bacillati</taxon>
        <taxon>Actinomycetota</taxon>
        <taxon>Actinomycetes</taxon>
        <taxon>Micrococcales</taxon>
        <taxon>Micrococcaceae</taxon>
    </lineage>
</organism>
<feature type="transmembrane region" description="Helical" evidence="1">
    <location>
        <begin position="65"/>
        <end position="88"/>
    </location>
</feature>
<keyword evidence="1" id="KW-0812">Transmembrane</keyword>
<proteinExistence type="predicted"/>
<feature type="transmembrane region" description="Helical" evidence="1">
    <location>
        <begin position="95"/>
        <end position="114"/>
    </location>
</feature>
<comment type="caution">
    <text evidence="2">The sequence shown here is derived from an EMBL/GenBank/DDBJ whole genome shotgun (WGS) entry which is preliminary data.</text>
</comment>
<gene>
    <name evidence="2" type="ORF">K8V32_01895</name>
</gene>
<dbReference type="RefSeq" id="WP_303902014.1">
    <property type="nucleotide sequence ID" value="NZ_DYXC01000028.1"/>
</dbReference>
<sequence length="162" mass="17329">MTTPVPEKYDSAPRRRKNTEPKARLSMSIYGFLLAWLVPNIVMAGIVVILNLLPLSDTVGDLTPLLTIVGLSGLILGLPLALLTNWLLRHQLNQSVHVLAYAVIGMLYGLTVLLAGGEGLIPLLIPLVGFPAAILMALGRWTASSFVHVIEPAGEATVDSTK</sequence>
<evidence type="ECO:0000313" key="3">
    <source>
        <dbReference type="Proteomes" id="UP000703315"/>
    </source>
</evidence>
<evidence type="ECO:0000256" key="1">
    <source>
        <dbReference type="SAM" id="Phobius"/>
    </source>
</evidence>
<name>A0A921FKJ2_9MICC</name>
<protein>
    <submittedName>
        <fullName evidence="2">Uncharacterized protein</fullName>
    </submittedName>
</protein>
<accession>A0A921FKJ2</accession>
<evidence type="ECO:0000313" key="2">
    <source>
        <dbReference type="EMBL" id="HJF13540.1"/>
    </source>
</evidence>
<reference evidence="2" key="2">
    <citation type="submission" date="2021-09" db="EMBL/GenBank/DDBJ databases">
        <authorList>
            <person name="Gilroy R."/>
        </authorList>
    </citation>
    <scope>NUCLEOTIDE SEQUENCE</scope>
    <source>
        <strain evidence="2">ChiHjej13B12-14962</strain>
    </source>
</reference>
<dbReference type="EMBL" id="DYXC01000028">
    <property type="protein sequence ID" value="HJF13540.1"/>
    <property type="molecule type" value="Genomic_DNA"/>
</dbReference>
<reference evidence="2" key="1">
    <citation type="journal article" date="2021" name="PeerJ">
        <title>Extensive microbial diversity within the chicken gut microbiome revealed by metagenomics and culture.</title>
        <authorList>
            <person name="Gilroy R."/>
            <person name="Ravi A."/>
            <person name="Getino M."/>
            <person name="Pursley I."/>
            <person name="Horton D.L."/>
            <person name="Alikhan N.F."/>
            <person name="Baker D."/>
            <person name="Gharbi K."/>
            <person name="Hall N."/>
            <person name="Watson M."/>
            <person name="Adriaenssens E.M."/>
            <person name="Foster-Nyarko E."/>
            <person name="Jarju S."/>
            <person name="Secka A."/>
            <person name="Antonio M."/>
            <person name="Oren A."/>
            <person name="Chaudhuri R.R."/>
            <person name="La Ragione R."/>
            <person name="Hildebrand F."/>
            <person name="Pallen M.J."/>
        </authorList>
    </citation>
    <scope>NUCLEOTIDE SEQUENCE</scope>
    <source>
        <strain evidence="2">ChiHjej13B12-14962</strain>
    </source>
</reference>
<keyword evidence="1" id="KW-1133">Transmembrane helix</keyword>